<keyword evidence="5" id="KW-0813">Transport</keyword>
<comment type="function">
    <text evidence="6">Part of the binding-protein-dependent transport system for phosphate; probably responsible for the translocation of the substrate across the membrane.</text>
</comment>
<dbReference type="EMBL" id="SHBO01000028">
    <property type="protein sequence ID" value="RZO06293.1"/>
    <property type="molecule type" value="Genomic_DNA"/>
</dbReference>
<comment type="similarity">
    <text evidence="6">Belongs to the binding-protein-dependent transport system permease family. CysTW subfamily.</text>
</comment>
<evidence type="ECO:0000256" key="1">
    <source>
        <dbReference type="ARBA" id="ARBA00004651"/>
    </source>
</evidence>
<proteinExistence type="inferred from homology"/>
<dbReference type="InterPro" id="IPR035906">
    <property type="entry name" value="MetI-like_sf"/>
</dbReference>
<evidence type="ECO:0000256" key="2">
    <source>
        <dbReference type="ARBA" id="ARBA00022692"/>
    </source>
</evidence>
<sequence length="462" mass="49723">MQISTLVLLLLLISVFAFYTSQNRSISVASKLGGIRSLPSLPSYYGAYSVLFTLIPVSIFLTLWISLDQIVIERLVVDKIPQEFVPSKSSDYELMINRITSISEGIIYADSVLAWQLDAASHMQKFGAISRWSITVISILMAALCLYLATQKVSVNFNARPVVENIMERILLVSACVAIFTTIGIIFSVLFESIQFFQKVPFFDFIFGLEWSPQTAIREDQVGSSGSFGAVPLFVGTILISLVAMIIAVPIGLMSAIYLSEYASLNVRTIAKPALEILAGIPTVVYGFFAAITVAPVLRDFGESVGLDIASESALAAGAVMGIMIIPFISSIADDVISAVPQSMRDGSLAMGATHSETVKRVVIPAALPGIVGGILLAMSRAIGETMIVVMAAGLAANLTVNPLDAVTTVTVQIVTLLTGDQEFDSAKTLAAFALGLMLFVVTLMLNIFALQIVKKYREQYE</sequence>
<dbReference type="NCBIfam" id="TIGR02138">
    <property type="entry name" value="phosphate_pstC"/>
    <property type="match status" value="1"/>
</dbReference>
<keyword evidence="2 5" id="KW-0812">Transmembrane</keyword>
<gene>
    <name evidence="8" type="primary">pstC</name>
    <name evidence="8" type="ORF">EVB02_02690</name>
</gene>
<feature type="transmembrane region" description="Helical" evidence="5">
    <location>
        <begin position="362"/>
        <end position="383"/>
    </location>
</feature>
<dbReference type="PANTHER" id="PTHR42727">
    <property type="entry name" value="PHOSPHATE TRANSPORT SYSTEM PERMEASE PROTEIN"/>
    <property type="match status" value="1"/>
</dbReference>
<keyword evidence="6" id="KW-0592">Phosphate transport</keyword>
<evidence type="ECO:0000259" key="7">
    <source>
        <dbReference type="PROSITE" id="PS50928"/>
    </source>
</evidence>
<dbReference type="SUPFAM" id="SSF161098">
    <property type="entry name" value="MetI-like"/>
    <property type="match status" value="1"/>
</dbReference>
<dbReference type="Pfam" id="PF00528">
    <property type="entry name" value="BPD_transp_1"/>
    <property type="match status" value="1"/>
</dbReference>
<feature type="transmembrane region" description="Helical" evidence="5">
    <location>
        <begin position="132"/>
        <end position="150"/>
    </location>
</feature>
<keyword evidence="6" id="KW-0997">Cell inner membrane</keyword>
<dbReference type="GO" id="GO:0006817">
    <property type="term" value="P:phosphate ion transport"/>
    <property type="evidence" value="ECO:0007669"/>
    <property type="project" value="UniProtKB-KW"/>
</dbReference>
<protein>
    <recommendedName>
        <fullName evidence="6">Phosphate transport system permease protein</fullName>
    </recommendedName>
</protein>
<keyword evidence="3 5" id="KW-1133">Transmembrane helix</keyword>
<feature type="transmembrane region" description="Helical" evidence="5">
    <location>
        <begin position="430"/>
        <end position="454"/>
    </location>
</feature>
<dbReference type="Proteomes" id="UP000318148">
    <property type="component" value="Unassembled WGS sequence"/>
</dbReference>
<dbReference type="InterPro" id="IPR022182">
    <property type="entry name" value="PstC_N"/>
</dbReference>
<dbReference type="AlphaFoldDB" id="A0A520LLJ4"/>
<reference evidence="8 9" key="1">
    <citation type="submission" date="2019-02" db="EMBL/GenBank/DDBJ databases">
        <title>Prokaryotic population dynamics and viral predation in marine succession experiment using metagenomics: the confinement effect.</title>
        <authorList>
            <person name="Haro-Moreno J.M."/>
            <person name="Rodriguez-Valera F."/>
            <person name="Lopez-Perez M."/>
        </authorList>
    </citation>
    <scope>NUCLEOTIDE SEQUENCE [LARGE SCALE GENOMIC DNA]</scope>
    <source>
        <strain evidence="8">MED-G169</strain>
    </source>
</reference>
<dbReference type="PANTHER" id="PTHR42727:SF1">
    <property type="entry name" value="PHOSPHATE TRANSPORT SYSTEM PERMEASE"/>
    <property type="match status" value="1"/>
</dbReference>
<evidence type="ECO:0000313" key="8">
    <source>
        <dbReference type="EMBL" id="RZO06293.1"/>
    </source>
</evidence>
<feature type="transmembrane region" description="Helical" evidence="5">
    <location>
        <begin position="277"/>
        <end position="298"/>
    </location>
</feature>
<organism evidence="8 9">
    <name type="scientific">SAR92 clade bacterium</name>
    <dbReference type="NCBI Taxonomy" id="2315479"/>
    <lineage>
        <taxon>Bacteria</taxon>
        <taxon>Pseudomonadati</taxon>
        <taxon>Pseudomonadota</taxon>
        <taxon>Gammaproteobacteria</taxon>
        <taxon>Cellvibrionales</taxon>
        <taxon>Porticoccaceae</taxon>
        <taxon>SAR92 clade</taxon>
    </lineage>
</organism>
<keyword evidence="4 5" id="KW-0472">Membrane</keyword>
<evidence type="ECO:0000256" key="5">
    <source>
        <dbReference type="RuleBase" id="RU363032"/>
    </source>
</evidence>
<accession>A0A520LLJ4</accession>
<feature type="transmembrane region" description="Helical" evidence="5">
    <location>
        <begin position="170"/>
        <end position="191"/>
    </location>
</feature>
<feature type="transmembrane region" description="Helical" evidence="5">
    <location>
        <begin position="233"/>
        <end position="257"/>
    </location>
</feature>
<dbReference type="PROSITE" id="PS50928">
    <property type="entry name" value="ABC_TM1"/>
    <property type="match status" value="1"/>
</dbReference>
<evidence type="ECO:0000313" key="9">
    <source>
        <dbReference type="Proteomes" id="UP000318148"/>
    </source>
</evidence>
<feature type="transmembrane region" description="Helical" evidence="5">
    <location>
        <begin position="45"/>
        <end position="65"/>
    </location>
</feature>
<keyword evidence="6" id="KW-1003">Cell membrane</keyword>
<feature type="transmembrane region" description="Helical" evidence="5">
    <location>
        <begin position="310"/>
        <end position="333"/>
    </location>
</feature>
<evidence type="ECO:0000256" key="6">
    <source>
        <dbReference type="RuleBase" id="RU363054"/>
    </source>
</evidence>
<comment type="caution">
    <text evidence="8">The sequence shown here is derived from an EMBL/GenBank/DDBJ whole genome shotgun (WGS) entry which is preliminary data.</text>
</comment>
<evidence type="ECO:0000256" key="4">
    <source>
        <dbReference type="ARBA" id="ARBA00023136"/>
    </source>
</evidence>
<comment type="subcellular location">
    <subcellularLocation>
        <location evidence="6">Cell inner membrane</location>
        <topology evidence="6">Multi-pass membrane protein</topology>
    </subcellularLocation>
    <subcellularLocation>
        <location evidence="1 5">Cell membrane</location>
        <topology evidence="1 5">Multi-pass membrane protein</topology>
    </subcellularLocation>
</comment>
<dbReference type="Gene3D" id="1.10.3720.10">
    <property type="entry name" value="MetI-like"/>
    <property type="match status" value="1"/>
</dbReference>
<name>A0A520LLJ4_9GAMM</name>
<dbReference type="Pfam" id="PF12501">
    <property type="entry name" value="DUF3708"/>
    <property type="match status" value="1"/>
</dbReference>
<dbReference type="InterPro" id="IPR011864">
    <property type="entry name" value="Phosphate_PstC"/>
</dbReference>
<dbReference type="CDD" id="cd06261">
    <property type="entry name" value="TM_PBP2"/>
    <property type="match status" value="1"/>
</dbReference>
<dbReference type="GO" id="GO:0005315">
    <property type="term" value="F:phosphate transmembrane transporter activity"/>
    <property type="evidence" value="ECO:0007669"/>
    <property type="project" value="InterPro"/>
</dbReference>
<feature type="domain" description="ABC transmembrane type-1" evidence="7">
    <location>
        <begin position="234"/>
        <end position="450"/>
    </location>
</feature>
<dbReference type="GO" id="GO:0005886">
    <property type="term" value="C:plasma membrane"/>
    <property type="evidence" value="ECO:0007669"/>
    <property type="project" value="UniProtKB-SubCell"/>
</dbReference>
<dbReference type="InterPro" id="IPR000515">
    <property type="entry name" value="MetI-like"/>
</dbReference>
<evidence type="ECO:0000256" key="3">
    <source>
        <dbReference type="ARBA" id="ARBA00022989"/>
    </source>
</evidence>